<dbReference type="EMBL" id="JAACJL010000030">
    <property type="protein sequence ID" value="KAF4617692.1"/>
    <property type="molecule type" value="Genomic_DNA"/>
</dbReference>
<dbReference type="Proteomes" id="UP000521872">
    <property type="component" value="Unassembled WGS sequence"/>
</dbReference>
<dbReference type="PANTHER" id="PTHR21661:SF35">
    <property type="entry name" value="EPOXIDE HYDROLASE"/>
    <property type="match status" value="1"/>
</dbReference>
<gene>
    <name evidence="5" type="ORF">D9613_005924</name>
</gene>
<feature type="domain" description="Epoxide hydrolase N-terminal" evidence="4">
    <location>
        <begin position="365"/>
        <end position="474"/>
    </location>
</feature>
<evidence type="ECO:0000256" key="3">
    <source>
        <dbReference type="ARBA" id="ARBA00022801"/>
    </source>
</evidence>
<sequence>MLGLGQTPFRINISQERLNLLKEKLSLARLPDELEDAGSDYGTPLSDVQRLLARWKDGYDWRIYEKQLNDELPQFQQHIDVNQFGKLKIHYVHKKSEIEGAIPLLFIHGWPGSFIEVRKIMPLLVQGSCEHPSFHVVAFSLPNFGFSEAPKKRGFGISQYAEVGHKLMLALGYEEYGKGETGDMQRIAKHYGGKHCKAWHTNWEGLRSSPPTFFRSPLLYLSNFFHKYSASEQAGLERAKWYWEKSSGYFAEQSTQPQTIGYSLADSPAGLLGWFYGKLVEWTDNYQWEDDEVLTWISIYYFSAAGPAASVRIYYERVNESPVDDSPTIPHGASFFPKEITNFPRSTTPSLPMEPTSPNESKSVPFKIAIADDQLKQLKERLTSSRPPDELDGVGDDYGVPLSDIRRLLSRWINGYDWRKYEKQLNDELPQFQRYVEVKGFDKLNIHYIHKRSEVEGAIPLLFLHGWPGSFIEVRKILPLLIQKSPEHPSFHVVAISLPNFGFSEGATKKGFGLTQYAEVANKVMLSLGYEEYVTQSGDWGYGVARKVANDYGGKNNRAWHTNFEGLHGAPPSFFRNPLLYLENRLRGYTPAEKAGLERTKWFREKSSGYFALQTTKPQTLGYSLADSPVGLLAWLYEKLVDYSDNYPWEDDEVLTWVSIYWFSTAGPAASVRIYYEAISEALLDEPPSIPHGVSFFPKEVVNLPRLWTRTKYRIFVAEHAQGGHYAAYEKPNELVGDVRKMFGKGGPAYGVIHTNPGY</sequence>
<accession>A0A8H4QWP6</accession>
<keyword evidence="6" id="KW-1185">Reference proteome</keyword>
<dbReference type="GO" id="GO:0097176">
    <property type="term" value="P:epoxide metabolic process"/>
    <property type="evidence" value="ECO:0007669"/>
    <property type="project" value="TreeGrafter"/>
</dbReference>
<keyword evidence="3" id="KW-0378">Hydrolase</keyword>
<dbReference type="Pfam" id="PF06441">
    <property type="entry name" value="EHN"/>
    <property type="match status" value="2"/>
</dbReference>
<dbReference type="AlphaFoldDB" id="A0A8H4QWP6"/>
<dbReference type="GO" id="GO:0004301">
    <property type="term" value="F:epoxide hydrolase activity"/>
    <property type="evidence" value="ECO:0007669"/>
    <property type="project" value="TreeGrafter"/>
</dbReference>
<name>A0A8H4QWP6_9AGAR</name>
<keyword evidence="2" id="KW-0058">Aromatic hydrocarbons catabolism</keyword>
<protein>
    <recommendedName>
        <fullName evidence="4">Epoxide hydrolase N-terminal domain-containing protein</fullName>
    </recommendedName>
</protein>
<comment type="caution">
    <text evidence="5">The sequence shown here is derived from an EMBL/GenBank/DDBJ whole genome shotgun (WGS) entry which is preliminary data.</text>
</comment>
<evidence type="ECO:0000256" key="2">
    <source>
        <dbReference type="ARBA" id="ARBA00022797"/>
    </source>
</evidence>
<evidence type="ECO:0000256" key="1">
    <source>
        <dbReference type="ARBA" id="ARBA00010088"/>
    </source>
</evidence>
<comment type="similarity">
    <text evidence="1">Belongs to the peptidase S33 family.</text>
</comment>
<evidence type="ECO:0000313" key="6">
    <source>
        <dbReference type="Proteomes" id="UP000521872"/>
    </source>
</evidence>
<dbReference type="Gene3D" id="3.40.50.1820">
    <property type="entry name" value="alpha/beta hydrolase"/>
    <property type="match status" value="2"/>
</dbReference>
<evidence type="ECO:0000313" key="5">
    <source>
        <dbReference type="EMBL" id="KAF4617692.1"/>
    </source>
</evidence>
<dbReference type="PRINTS" id="PR00412">
    <property type="entry name" value="EPOXHYDRLASE"/>
</dbReference>
<dbReference type="SUPFAM" id="SSF53474">
    <property type="entry name" value="alpha/beta-Hydrolases"/>
    <property type="match status" value="2"/>
</dbReference>
<evidence type="ECO:0000259" key="4">
    <source>
        <dbReference type="Pfam" id="PF06441"/>
    </source>
</evidence>
<feature type="domain" description="Epoxide hydrolase N-terminal" evidence="4">
    <location>
        <begin position="7"/>
        <end position="117"/>
    </location>
</feature>
<dbReference type="InterPro" id="IPR029058">
    <property type="entry name" value="AB_hydrolase_fold"/>
</dbReference>
<proteinExistence type="inferred from homology"/>
<organism evidence="5 6">
    <name type="scientific">Agrocybe pediades</name>
    <dbReference type="NCBI Taxonomy" id="84607"/>
    <lineage>
        <taxon>Eukaryota</taxon>
        <taxon>Fungi</taxon>
        <taxon>Dikarya</taxon>
        <taxon>Basidiomycota</taxon>
        <taxon>Agaricomycotina</taxon>
        <taxon>Agaricomycetes</taxon>
        <taxon>Agaricomycetidae</taxon>
        <taxon>Agaricales</taxon>
        <taxon>Agaricineae</taxon>
        <taxon>Strophariaceae</taxon>
        <taxon>Agrocybe</taxon>
    </lineage>
</organism>
<reference evidence="5 6" key="1">
    <citation type="submission" date="2019-12" db="EMBL/GenBank/DDBJ databases">
        <authorList>
            <person name="Floudas D."/>
            <person name="Bentzer J."/>
            <person name="Ahren D."/>
            <person name="Johansson T."/>
            <person name="Persson P."/>
            <person name="Tunlid A."/>
        </authorList>
    </citation>
    <scope>NUCLEOTIDE SEQUENCE [LARGE SCALE GENOMIC DNA]</scope>
    <source>
        <strain evidence="5 6">CBS 102.39</strain>
    </source>
</reference>
<dbReference type="InterPro" id="IPR000639">
    <property type="entry name" value="Epox_hydrolase-like"/>
</dbReference>
<dbReference type="InterPro" id="IPR010497">
    <property type="entry name" value="Epoxide_hydro_N"/>
</dbReference>
<dbReference type="PANTHER" id="PTHR21661">
    <property type="entry name" value="EPOXIDE HYDROLASE 1-RELATED"/>
    <property type="match status" value="1"/>
</dbReference>